<dbReference type="PANTHER" id="PTHR32063">
    <property type="match status" value="1"/>
</dbReference>
<keyword evidence="1" id="KW-0472">Membrane</keyword>
<gene>
    <name evidence="2" type="primary">ttgB</name>
    <name evidence="2" type="ORF">NCTC9419_05281</name>
</gene>
<keyword evidence="1" id="KW-1133">Transmembrane helix</keyword>
<dbReference type="GO" id="GO:0042910">
    <property type="term" value="F:xenobiotic transmembrane transporter activity"/>
    <property type="evidence" value="ECO:0007669"/>
    <property type="project" value="TreeGrafter"/>
</dbReference>
<dbReference type="GO" id="GO:0005886">
    <property type="term" value="C:plasma membrane"/>
    <property type="evidence" value="ECO:0007669"/>
    <property type="project" value="TreeGrafter"/>
</dbReference>
<reference evidence="2 3" key="1">
    <citation type="submission" date="2018-12" db="EMBL/GenBank/DDBJ databases">
        <authorList>
            <consortium name="Pathogen Informatics"/>
        </authorList>
    </citation>
    <scope>NUCLEOTIDE SEQUENCE [LARGE SCALE GENOMIC DNA]</scope>
    <source>
        <strain evidence="2 3">NCTC9419</strain>
    </source>
</reference>
<evidence type="ECO:0000256" key="1">
    <source>
        <dbReference type="SAM" id="Phobius"/>
    </source>
</evidence>
<dbReference type="Gene3D" id="1.20.1640.10">
    <property type="entry name" value="Multidrug efflux transporter AcrB transmembrane domain"/>
    <property type="match status" value="1"/>
</dbReference>
<sequence length="73" mass="7950">MFAKFFIRRPVFAWVIAIIIMLCGLMAIRSLPISQYPDVAPPSVAISATYPGASAETLEKQRNAGDRAAADRP</sequence>
<dbReference type="AlphaFoldDB" id="A0A3S4FW15"/>
<dbReference type="InterPro" id="IPR001036">
    <property type="entry name" value="Acrflvin-R"/>
</dbReference>
<evidence type="ECO:0000313" key="2">
    <source>
        <dbReference type="EMBL" id="VEA73646.1"/>
    </source>
</evidence>
<accession>A0A3S4FW15</accession>
<evidence type="ECO:0000313" key="3">
    <source>
        <dbReference type="Proteomes" id="UP000271603"/>
    </source>
</evidence>
<dbReference type="PANTHER" id="PTHR32063:SF32">
    <property type="entry name" value="AMINOGLYCOSIDE EFFLUX PUMP-RELATED"/>
    <property type="match status" value="1"/>
</dbReference>
<dbReference type="PRINTS" id="PR00702">
    <property type="entry name" value="ACRIFLAVINRP"/>
</dbReference>
<protein>
    <submittedName>
        <fullName evidence="2">Probable efflux pump membrane transporter TtgB</fullName>
    </submittedName>
</protein>
<dbReference type="Pfam" id="PF00873">
    <property type="entry name" value="ACR_tran"/>
    <property type="match status" value="1"/>
</dbReference>
<dbReference type="Proteomes" id="UP000271603">
    <property type="component" value="Chromosome"/>
</dbReference>
<feature type="transmembrane region" description="Helical" evidence="1">
    <location>
        <begin position="12"/>
        <end position="31"/>
    </location>
</feature>
<keyword evidence="1" id="KW-0812">Transmembrane</keyword>
<dbReference type="EMBL" id="LR134155">
    <property type="protein sequence ID" value="VEA73646.1"/>
    <property type="molecule type" value="Genomic_DNA"/>
</dbReference>
<name>A0A3S4FW15_SERRU</name>
<organism evidence="2 3">
    <name type="scientific">Serratia rubidaea</name>
    <name type="common">Serratia marinorubra</name>
    <dbReference type="NCBI Taxonomy" id="61652"/>
    <lineage>
        <taxon>Bacteria</taxon>
        <taxon>Pseudomonadati</taxon>
        <taxon>Pseudomonadota</taxon>
        <taxon>Gammaproteobacteria</taxon>
        <taxon>Enterobacterales</taxon>
        <taxon>Yersiniaceae</taxon>
        <taxon>Serratia</taxon>
    </lineage>
</organism>
<dbReference type="Gene3D" id="3.30.70.1430">
    <property type="entry name" value="Multidrug efflux transporter AcrB pore domain"/>
    <property type="match status" value="1"/>
</dbReference>
<proteinExistence type="predicted"/>